<keyword evidence="2" id="KW-1185">Reference proteome</keyword>
<evidence type="ECO:0000313" key="1">
    <source>
        <dbReference type="EMBL" id="KAL3384319.1"/>
    </source>
</evidence>
<dbReference type="AlphaFoldDB" id="A0ABD2VUB4"/>
<sequence length="67" mass="7508">MRKVLVHKTGLKGALREQCGTCPGCHFAVWRVVGARHCDTCTRVIVLHQDAITSRKILESNPPDIQR</sequence>
<comment type="caution">
    <text evidence="1">The sequence shown here is derived from an EMBL/GenBank/DDBJ whole genome shotgun (WGS) entry which is preliminary data.</text>
</comment>
<evidence type="ECO:0000313" key="2">
    <source>
        <dbReference type="Proteomes" id="UP001627154"/>
    </source>
</evidence>
<reference evidence="1 2" key="1">
    <citation type="journal article" date="2024" name="bioRxiv">
        <title>A reference genome for Trichogramma kaykai: A tiny desert-dwelling parasitoid wasp with competing sex-ratio distorters.</title>
        <authorList>
            <person name="Culotta J."/>
            <person name="Lindsey A.R."/>
        </authorList>
    </citation>
    <scope>NUCLEOTIDE SEQUENCE [LARGE SCALE GENOMIC DNA]</scope>
    <source>
        <strain evidence="1 2">KSX58</strain>
    </source>
</reference>
<dbReference type="Proteomes" id="UP001627154">
    <property type="component" value="Unassembled WGS sequence"/>
</dbReference>
<protein>
    <recommendedName>
        <fullName evidence="3">GATA-type domain-containing protein</fullName>
    </recommendedName>
</protein>
<name>A0ABD2VUB4_9HYME</name>
<evidence type="ECO:0008006" key="3">
    <source>
        <dbReference type="Google" id="ProtNLM"/>
    </source>
</evidence>
<organism evidence="1 2">
    <name type="scientific">Trichogramma kaykai</name>
    <dbReference type="NCBI Taxonomy" id="54128"/>
    <lineage>
        <taxon>Eukaryota</taxon>
        <taxon>Metazoa</taxon>
        <taxon>Ecdysozoa</taxon>
        <taxon>Arthropoda</taxon>
        <taxon>Hexapoda</taxon>
        <taxon>Insecta</taxon>
        <taxon>Pterygota</taxon>
        <taxon>Neoptera</taxon>
        <taxon>Endopterygota</taxon>
        <taxon>Hymenoptera</taxon>
        <taxon>Apocrita</taxon>
        <taxon>Proctotrupomorpha</taxon>
        <taxon>Chalcidoidea</taxon>
        <taxon>Trichogrammatidae</taxon>
        <taxon>Trichogramma</taxon>
    </lineage>
</organism>
<gene>
    <name evidence="1" type="ORF">TKK_019917</name>
</gene>
<accession>A0ABD2VUB4</accession>
<dbReference type="EMBL" id="JBJJXI010000175">
    <property type="protein sequence ID" value="KAL3384319.1"/>
    <property type="molecule type" value="Genomic_DNA"/>
</dbReference>
<proteinExistence type="predicted"/>